<gene>
    <name evidence="5" type="ORF">A3K86_02940</name>
</gene>
<feature type="domain" description="HTH marR-type" evidence="4">
    <location>
        <begin position="3"/>
        <end position="137"/>
    </location>
</feature>
<dbReference type="InterPro" id="IPR023187">
    <property type="entry name" value="Tscrpt_reg_MarR-type_CS"/>
</dbReference>
<dbReference type="InterPro" id="IPR039422">
    <property type="entry name" value="MarR/SlyA-like"/>
</dbReference>
<evidence type="ECO:0000256" key="1">
    <source>
        <dbReference type="ARBA" id="ARBA00023015"/>
    </source>
</evidence>
<dbReference type="OrthoDB" id="6196575at2"/>
<accession>A0A178KKP1</accession>
<sequence length="142" mass="16133">MSNSSALDNLFQLVHSLKRQMHEQIELLNLPITPMHVRVIKIIAKKSPCTAMDVVHFINRDKAQVTRLIKSLIEEGFVEKVPNPEDKRSQCLLTTDKGKAVLEQLHEVDNLITGKITQGLSSQDLEDFQRIASKMTMNITKK</sequence>
<dbReference type="STRING" id="858640.A3K86_02940"/>
<comment type="caution">
    <text evidence="5">The sequence shown here is derived from an EMBL/GenBank/DDBJ whole genome shotgun (WGS) entry which is preliminary data.</text>
</comment>
<evidence type="ECO:0000256" key="3">
    <source>
        <dbReference type="ARBA" id="ARBA00023163"/>
    </source>
</evidence>
<dbReference type="PANTHER" id="PTHR33164">
    <property type="entry name" value="TRANSCRIPTIONAL REGULATOR, MARR FAMILY"/>
    <property type="match status" value="1"/>
</dbReference>
<organism evidence="5 6">
    <name type="scientific">Photobacterium jeanii</name>
    <dbReference type="NCBI Taxonomy" id="858640"/>
    <lineage>
        <taxon>Bacteria</taxon>
        <taxon>Pseudomonadati</taxon>
        <taxon>Pseudomonadota</taxon>
        <taxon>Gammaproteobacteria</taxon>
        <taxon>Vibrionales</taxon>
        <taxon>Vibrionaceae</taxon>
        <taxon>Photobacterium</taxon>
    </lineage>
</organism>
<dbReference type="Proteomes" id="UP000078503">
    <property type="component" value="Unassembled WGS sequence"/>
</dbReference>
<dbReference type="PROSITE" id="PS01117">
    <property type="entry name" value="HTH_MARR_1"/>
    <property type="match status" value="1"/>
</dbReference>
<dbReference type="Pfam" id="PF01047">
    <property type="entry name" value="MarR"/>
    <property type="match status" value="1"/>
</dbReference>
<dbReference type="Gene3D" id="1.10.10.10">
    <property type="entry name" value="Winged helix-like DNA-binding domain superfamily/Winged helix DNA-binding domain"/>
    <property type="match status" value="1"/>
</dbReference>
<dbReference type="SMART" id="SM00347">
    <property type="entry name" value="HTH_MARR"/>
    <property type="match status" value="1"/>
</dbReference>
<keyword evidence="1" id="KW-0805">Transcription regulation</keyword>
<evidence type="ECO:0000313" key="6">
    <source>
        <dbReference type="Proteomes" id="UP000078503"/>
    </source>
</evidence>
<dbReference type="PRINTS" id="PR00598">
    <property type="entry name" value="HTHMARR"/>
</dbReference>
<dbReference type="EMBL" id="LVHF01000012">
    <property type="protein sequence ID" value="OAN17889.1"/>
    <property type="molecule type" value="Genomic_DNA"/>
</dbReference>
<dbReference type="RefSeq" id="WP_068327436.1">
    <property type="nucleotide sequence ID" value="NZ_LVHF01000012.1"/>
</dbReference>
<dbReference type="GO" id="GO:0006950">
    <property type="term" value="P:response to stress"/>
    <property type="evidence" value="ECO:0007669"/>
    <property type="project" value="TreeGrafter"/>
</dbReference>
<dbReference type="GO" id="GO:0003700">
    <property type="term" value="F:DNA-binding transcription factor activity"/>
    <property type="evidence" value="ECO:0007669"/>
    <property type="project" value="InterPro"/>
</dbReference>
<keyword evidence="2" id="KW-0238">DNA-binding</keyword>
<proteinExistence type="predicted"/>
<dbReference type="AlphaFoldDB" id="A0A178KKP1"/>
<dbReference type="InterPro" id="IPR036388">
    <property type="entry name" value="WH-like_DNA-bd_sf"/>
</dbReference>
<evidence type="ECO:0000256" key="2">
    <source>
        <dbReference type="ARBA" id="ARBA00023125"/>
    </source>
</evidence>
<dbReference type="GO" id="GO:0003677">
    <property type="term" value="F:DNA binding"/>
    <property type="evidence" value="ECO:0007669"/>
    <property type="project" value="UniProtKB-KW"/>
</dbReference>
<dbReference type="InterPro" id="IPR036390">
    <property type="entry name" value="WH_DNA-bd_sf"/>
</dbReference>
<reference evidence="5 6" key="1">
    <citation type="submission" date="2016-03" db="EMBL/GenBank/DDBJ databases">
        <title>Photobacterium proteolyticum sp. nov. a protease producing bacterium isolated from ocean sediments of Laizhou Bay.</title>
        <authorList>
            <person name="Li Y."/>
        </authorList>
    </citation>
    <scope>NUCLEOTIDE SEQUENCE [LARGE SCALE GENOMIC DNA]</scope>
    <source>
        <strain evidence="5 6">R-40508</strain>
    </source>
</reference>
<dbReference type="InterPro" id="IPR000835">
    <property type="entry name" value="HTH_MarR-typ"/>
</dbReference>
<name>A0A178KKP1_9GAMM</name>
<keyword evidence="3" id="KW-0804">Transcription</keyword>
<dbReference type="SUPFAM" id="SSF46785">
    <property type="entry name" value="Winged helix' DNA-binding domain"/>
    <property type="match status" value="1"/>
</dbReference>
<evidence type="ECO:0000313" key="5">
    <source>
        <dbReference type="EMBL" id="OAN17889.1"/>
    </source>
</evidence>
<evidence type="ECO:0000259" key="4">
    <source>
        <dbReference type="PROSITE" id="PS50995"/>
    </source>
</evidence>
<dbReference type="PANTHER" id="PTHR33164:SF43">
    <property type="entry name" value="HTH-TYPE TRANSCRIPTIONAL REPRESSOR YETL"/>
    <property type="match status" value="1"/>
</dbReference>
<keyword evidence="6" id="KW-1185">Reference proteome</keyword>
<dbReference type="PROSITE" id="PS50995">
    <property type="entry name" value="HTH_MARR_2"/>
    <property type="match status" value="1"/>
</dbReference>
<protein>
    <submittedName>
        <fullName evidence="5">MarR family transcriptional regulator</fullName>
    </submittedName>
</protein>